<dbReference type="PROSITE" id="PS51319">
    <property type="entry name" value="TFIIS_N"/>
    <property type="match status" value="1"/>
</dbReference>
<feature type="region of interest" description="Disordered" evidence="2">
    <location>
        <begin position="437"/>
        <end position="459"/>
    </location>
</feature>
<evidence type="ECO:0000256" key="1">
    <source>
        <dbReference type="PROSITE-ProRule" id="PRU00649"/>
    </source>
</evidence>
<gene>
    <name evidence="4" type="ORF">BdWA1_000364</name>
</gene>
<comment type="subcellular location">
    <subcellularLocation>
        <location evidence="1">Nucleus</location>
    </subcellularLocation>
</comment>
<keyword evidence="1" id="KW-0539">Nucleus</keyword>
<dbReference type="KEGG" id="bdw:94334662"/>
<dbReference type="EMBL" id="JALLKP010000001">
    <property type="protein sequence ID" value="KAK2197365.1"/>
    <property type="molecule type" value="Genomic_DNA"/>
</dbReference>
<organism evidence="4 5">
    <name type="scientific">Babesia duncani</name>
    <dbReference type="NCBI Taxonomy" id="323732"/>
    <lineage>
        <taxon>Eukaryota</taxon>
        <taxon>Sar</taxon>
        <taxon>Alveolata</taxon>
        <taxon>Apicomplexa</taxon>
        <taxon>Aconoidasida</taxon>
        <taxon>Piroplasmida</taxon>
        <taxon>Babesiidae</taxon>
        <taxon>Babesia</taxon>
    </lineage>
</organism>
<keyword evidence="5" id="KW-1185">Reference proteome</keyword>
<sequence length="459" mass="51404">MLYGDNRKISNENEANVTVTVLRPNPQKCFARTISLQKVAGLDGNVIEILNGWYLQNWRLIHQNGFNVTLEIADSLKDYLNTHGGIEFDIQKLDSYLSSVKLLYNGLRNHLEKSIQVSKDKRFQEYYYTARENPIALNSCIVMSNLLWALQAYLKDDFAITCLLDVLLQAYPAALDLFIRLGGVTIIKKTLDHLAINGRLSENTNYLLKCLTLLNKLDISFKILQVSKIGIPVNGLATAAKSAKLGINYECNSDQVKLKSTDLIKKWKAIRDAAAPIRPVPTQRPKPTVPVSNSTQSLQEQPSKPDPTPSSSSSSAPKGSFVLNILDSIMEQREKERQRKLASRKAQKLDSIKKQKKNLATSDSEIPQPISKTTESGEDQEDTQGEIASLVDFFRNIKQTNTSERRPSPSIASTRFPQPQDTTALYQSNLQFNLMQKPDTLPGAVPSRPPVLDPYCIKK</sequence>
<dbReference type="Proteomes" id="UP001214638">
    <property type="component" value="Unassembled WGS sequence"/>
</dbReference>
<dbReference type="InterPro" id="IPR035441">
    <property type="entry name" value="TFIIS/LEDGF_dom_sf"/>
</dbReference>
<dbReference type="Pfam" id="PF08711">
    <property type="entry name" value="Med26"/>
    <property type="match status" value="1"/>
</dbReference>
<feature type="region of interest" description="Disordered" evidence="2">
    <location>
        <begin position="275"/>
        <end position="319"/>
    </location>
</feature>
<feature type="domain" description="TFIIS N-terminal" evidence="3">
    <location>
        <begin position="185"/>
        <end position="274"/>
    </location>
</feature>
<evidence type="ECO:0000256" key="2">
    <source>
        <dbReference type="SAM" id="MobiDB-lite"/>
    </source>
</evidence>
<feature type="compositionally biased region" description="Polar residues" evidence="2">
    <location>
        <begin position="358"/>
        <end position="374"/>
    </location>
</feature>
<feature type="compositionally biased region" description="Low complexity" evidence="2">
    <location>
        <begin position="309"/>
        <end position="319"/>
    </location>
</feature>
<dbReference type="RefSeq" id="XP_067804207.1">
    <property type="nucleotide sequence ID" value="XM_067945416.1"/>
</dbReference>
<name>A0AAD9UQ12_9APIC</name>
<evidence type="ECO:0000259" key="3">
    <source>
        <dbReference type="PROSITE" id="PS51319"/>
    </source>
</evidence>
<dbReference type="GeneID" id="94334662"/>
<protein>
    <submittedName>
        <fullName evidence="4">Bifunctional Transcription factor IIS</fullName>
    </submittedName>
</protein>
<dbReference type="SUPFAM" id="SSF47676">
    <property type="entry name" value="Conserved domain common to transcription factors TFIIS, elongin A, CRSP70"/>
    <property type="match status" value="1"/>
</dbReference>
<dbReference type="InterPro" id="IPR017923">
    <property type="entry name" value="TFIIS_N"/>
</dbReference>
<dbReference type="Gene3D" id="1.20.930.10">
    <property type="entry name" value="Conserved domain common to transcription factors TFIIS, elongin A, CRSP70"/>
    <property type="match status" value="1"/>
</dbReference>
<feature type="compositionally biased region" description="Polar residues" evidence="2">
    <location>
        <begin position="410"/>
        <end position="420"/>
    </location>
</feature>
<proteinExistence type="predicted"/>
<reference evidence="4" key="1">
    <citation type="journal article" date="2023" name="Nat. Microbiol.">
        <title>Babesia duncani multi-omics identifies virulence factors and drug targets.</title>
        <authorList>
            <person name="Singh P."/>
            <person name="Lonardi S."/>
            <person name="Liang Q."/>
            <person name="Vydyam P."/>
            <person name="Khabirova E."/>
            <person name="Fang T."/>
            <person name="Gihaz S."/>
            <person name="Thekkiniath J."/>
            <person name="Munshi M."/>
            <person name="Abel S."/>
            <person name="Ciampossin L."/>
            <person name="Batugedara G."/>
            <person name="Gupta M."/>
            <person name="Lu X.M."/>
            <person name="Lenz T."/>
            <person name="Chakravarty S."/>
            <person name="Cornillot E."/>
            <person name="Hu Y."/>
            <person name="Ma W."/>
            <person name="Gonzalez L.M."/>
            <person name="Sanchez S."/>
            <person name="Estrada K."/>
            <person name="Sanchez-Flores A."/>
            <person name="Montero E."/>
            <person name="Harb O.S."/>
            <person name="Le Roch K.G."/>
            <person name="Mamoun C.B."/>
        </authorList>
    </citation>
    <scope>NUCLEOTIDE SEQUENCE</scope>
    <source>
        <strain evidence="4">WA1</strain>
    </source>
</reference>
<evidence type="ECO:0000313" key="4">
    <source>
        <dbReference type="EMBL" id="KAK2197365.1"/>
    </source>
</evidence>
<dbReference type="GO" id="GO:0005634">
    <property type="term" value="C:nucleus"/>
    <property type="evidence" value="ECO:0007669"/>
    <property type="project" value="UniProtKB-SubCell"/>
</dbReference>
<accession>A0AAD9UQ12</accession>
<comment type="caution">
    <text evidence="4">The sequence shown here is derived from an EMBL/GenBank/DDBJ whole genome shotgun (WGS) entry which is preliminary data.</text>
</comment>
<feature type="compositionally biased region" description="Pro residues" evidence="2">
    <location>
        <begin position="278"/>
        <end position="288"/>
    </location>
</feature>
<feature type="region of interest" description="Disordered" evidence="2">
    <location>
        <begin position="333"/>
        <end position="383"/>
    </location>
</feature>
<evidence type="ECO:0000313" key="5">
    <source>
        <dbReference type="Proteomes" id="UP001214638"/>
    </source>
</evidence>
<dbReference type="AlphaFoldDB" id="A0AAD9UQ12"/>
<feature type="region of interest" description="Disordered" evidence="2">
    <location>
        <begin position="400"/>
        <end position="420"/>
    </location>
</feature>
<feature type="compositionally biased region" description="Polar residues" evidence="2">
    <location>
        <begin position="290"/>
        <end position="301"/>
    </location>
</feature>